<dbReference type="EMBL" id="GG745342">
    <property type="protein sequence ID" value="KNE63367.1"/>
    <property type="molecule type" value="Genomic_DNA"/>
</dbReference>
<dbReference type="PRINTS" id="PR00411">
    <property type="entry name" value="PNDRDTASEI"/>
</dbReference>
<dbReference type="VEuPathDB" id="FungiDB:AMAG_08504"/>
<keyword evidence="7" id="KW-1185">Reference proteome</keyword>
<dbReference type="GO" id="GO:0010181">
    <property type="term" value="F:FMN binding"/>
    <property type="evidence" value="ECO:0007669"/>
    <property type="project" value="InterPro"/>
</dbReference>
<evidence type="ECO:0000256" key="3">
    <source>
        <dbReference type="ARBA" id="ARBA00023002"/>
    </source>
</evidence>
<protein>
    <recommendedName>
        <fullName evidence="4">Fumarate reductase</fullName>
        <ecNumber evidence="4">1.3.1.6</ecNumber>
    </recommendedName>
</protein>
<keyword evidence="1 4" id="KW-0285">Flavoprotein</keyword>
<sequence length="493" mass="50924">MSAIRSADVTVIGGGLAGLPAALEAAQHGATRVLLIDKSPRVGGNSAKATSGINGANTRAQAGQHLADSPSLFANDTLRSGQGRSDPALVDVLANESASAVAFVEHEAKVALDVVVQAGGHSAARTHREAPRSDGKPAPVGWDIVQGLAKRVAEVEAVEVVTGATVTALERDDDGGFHVRMDVKPKADGQQAEVQEIKTRTVVLATGGFSANAALLAKYAPHLPAQLPTTNGDWAQGEGLVLAQSLGATLIDLDQVQLHPTAFVDPADPNARTKFLAPEALRGHGSILLQHGRRFTNELGTRAQIVAAMAGQPALLVANDAVVAKFDPAVIRFYGKRGLMRTGIVGVDALADLMRNGLGPCVVPDVTVAGLTAELGAYTAAAKGEKPDVLGKTVFPAEFRATDTFAVACVTPAVHYTMGGVRIDKDARVVRNGGVVPGLYAAGEVSGGVHGANRLAGNSLLECVVFGRRAGKNAALFRGVEESKHVAARWSKL</sequence>
<dbReference type="EC" id="1.3.1.6" evidence="4"/>
<accession>A0A0L0SLH0</accession>
<evidence type="ECO:0000256" key="2">
    <source>
        <dbReference type="ARBA" id="ARBA00022827"/>
    </source>
</evidence>
<dbReference type="InterPro" id="IPR050315">
    <property type="entry name" value="FAD-oxidoreductase_2"/>
</dbReference>
<evidence type="ECO:0000256" key="4">
    <source>
        <dbReference type="RuleBase" id="RU366062"/>
    </source>
</evidence>
<keyword evidence="3 4" id="KW-0560">Oxidoreductase</keyword>
<comment type="function">
    <text evidence="4">Irreversibly catalyzes the reduction of fumarate to succinate.</text>
</comment>
<evidence type="ECO:0000259" key="5">
    <source>
        <dbReference type="Pfam" id="PF00890"/>
    </source>
</evidence>
<dbReference type="NCBIfam" id="TIGR01813">
    <property type="entry name" value="flavo_cyto_c"/>
    <property type="match status" value="1"/>
</dbReference>
<organism evidence="6 7">
    <name type="scientific">Allomyces macrogynus (strain ATCC 38327)</name>
    <name type="common">Allomyces javanicus var. macrogynus</name>
    <dbReference type="NCBI Taxonomy" id="578462"/>
    <lineage>
        <taxon>Eukaryota</taxon>
        <taxon>Fungi</taxon>
        <taxon>Fungi incertae sedis</taxon>
        <taxon>Blastocladiomycota</taxon>
        <taxon>Blastocladiomycetes</taxon>
        <taxon>Blastocladiales</taxon>
        <taxon>Blastocladiaceae</taxon>
        <taxon>Allomyces</taxon>
    </lineage>
</organism>
<proteinExistence type="inferred from homology"/>
<dbReference type="SUPFAM" id="SSF51905">
    <property type="entry name" value="FAD/NAD(P)-binding domain"/>
    <property type="match status" value="1"/>
</dbReference>
<dbReference type="PANTHER" id="PTHR43400:SF7">
    <property type="entry name" value="FAD-DEPENDENT OXIDOREDUCTASE 2 FAD BINDING DOMAIN-CONTAINING PROTEIN"/>
    <property type="match status" value="1"/>
</dbReference>
<dbReference type="Proteomes" id="UP000054350">
    <property type="component" value="Unassembled WGS sequence"/>
</dbReference>
<dbReference type="eggNOG" id="KOG2404">
    <property type="taxonomic scope" value="Eukaryota"/>
</dbReference>
<dbReference type="AlphaFoldDB" id="A0A0L0SLH0"/>
<dbReference type="InterPro" id="IPR036188">
    <property type="entry name" value="FAD/NAD-bd_sf"/>
</dbReference>
<dbReference type="OMA" id="LRQWDIQ"/>
<comment type="cofactor">
    <cofactor evidence="4">
        <name>FAD</name>
        <dbReference type="ChEBI" id="CHEBI:57692"/>
    </cofactor>
    <text evidence="4">Binds 1 FAD per monomer.</text>
</comment>
<reference evidence="7" key="2">
    <citation type="submission" date="2009-11" db="EMBL/GenBank/DDBJ databases">
        <title>The Genome Sequence of Allomyces macrogynus strain ATCC 38327.</title>
        <authorList>
            <consortium name="The Broad Institute Genome Sequencing Platform"/>
            <person name="Russ C."/>
            <person name="Cuomo C."/>
            <person name="Shea T."/>
            <person name="Young S.K."/>
            <person name="Zeng Q."/>
            <person name="Koehrsen M."/>
            <person name="Haas B."/>
            <person name="Borodovsky M."/>
            <person name="Guigo R."/>
            <person name="Alvarado L."/>
            <person name="Berlin A."/>
            <person name="Borenstein D."/>
            <person name="Chen Z."/>
            <person name="Engels R."/>
            <person name="Freedman E."/>
            <person name="Gellesch M."/>
            <person name="Goldberg J."/>
            <person name="Griggs A."/>
            <person name="Gujja S."/>
            <person name="Heiman D."/>
            <person name="Hepburn T."/>
            <person name="Howarth C."/>
            <person name="Jen D."/>
            <person name="Larson L."/>
            <person name="Lewis B."/>
            <person name="Mehta T."/>
            <person name="Park D."/>
            <person name="Pearson M."/>
            <person name="Roberts A."/>
            <person name="Saif S."/>
            <person name="Shenoy N."/>
            <person name="Sisk P."/>
            <person name="Stolte C."/>
            <person name="Sykes S."/>
            <person name="Walk T."/>
            <person name="White J."/>
            <person name="Yandava C."/>
            <person name="Burger G."/>
            <person name="Gray M.W."/>
            <person name="Holland P.W.H."/>
            <person name="King N."/>
            <person name="Lang F.B.F."/>
            <person name="Roger A.J."/>
            <person name="Ruiz-Trillo I."/>
            <person name="Lander E."/>
            <person name="Nusbaum C."/>
        </authorList>
    </citation>
    <scope>NUCLEOTIDE SEQUENCE [LARGE SCALE GENOMIC DNA]</scope>
    <source>
        <strain evidence="7">ATCC 38327</strain>
    </source>
</reference>
<dbReference type="SUPFAM" id="SSF56425">
    <property type="entry name" value="Succinate dehydrogenase/fumarate reductase flavoprotein, catalytic domain"/>
    <property type="match status" value="1"/>
</dbReference>
<dbReference type="GO" id="GO:0016156">
    <property type="term" value="F:fumarate reductase (NADH) activity"/>
    <property type="evidence" value="ECO:0007669"/>
    <property type="project" value="UniProtKB-EC"/>
</dbReference>
<dbReference type="InterPro" id="IPR027477">
    <property type="entry name" value="Succ_DH/fumarate_Rdtase_cat_sf"/>
</dbReference>
<dbReference type="Pfam" id="PF00890">
    <property type="entry name" value="FAD_binding_2"/>
    <property type="match status" value="1"/>
</dbReference>
<dbReference type="Gene3D" id="3.50.50.60">
    <property type="entry name" value="FAD/NAD(P)-binding domain"/>
    <property type="match status" value="1"/>
</dbReference>
<comment type="catalytic activity">
    <reaction evidence="4">
        <text>succinate + NAD(+) = fumarate + NADH + H(+)</text>
        <dbReference type="Rhea" id="RHEA:18281"/>
        <dbReference type="ChEBI" id="CHEBI:15378"/>
        <dbReference type="ChEBI" id="CHEBI:29806"/>
        <dbReference type="ChEBI" id="CHEBI:30031"/>
        <dbReference type="ChEBI" id="CHEBI:57540"/>
        <dbReference type="ChEBI" id="CHEBI:57945"/>
        <dbReference type="EC" id="1.3.1.6"/>
    </reaction>
</comment>
<comment type="similarity">
    <text evidence="4">Belongs to the FAD-dependent oxidoreductase 2 family. FRD/SDH subfamily.</text>
</comment>
<evidence type="ECO:0000313" key="6">
    <source>
        <dbReference type="EMBL" id="KNE63367.1"/>
    </source>
</evidence>
<reference evidence="6 7" key="1">
    <citation type="submission" date="2009-11" db="EMBL/GenBank/DDBJ databases">
        <title>Annotation of Allomyces macrogynus ATCC 38327.</title>
        <authorList>
            <consortium name="The Broad Institute Genome Sequencing Platform"/>
            <person name="Russ C."/>
            <person name="Cuomo C."/>
            <person name="Burger G."/>
            <person name="Gray M.W."/>
            <person name="Holland P.W.H."/>
            <person name="King N."/>
            <person name="Lang F.B.F."/>
            <person name="Roger A.J."/>
            <person name="Ruiz-Trillo I."/>
            <person name="Young S.K."/>
            <person name="Zeng Q."/>
            <person name="Gargeya S."/>
            <person name="Fitzgerald M."/>
            <person name="Haas B."/>
            <person name="Abouelleil A."/>
            <person name="Alvarado L."/>
            <person name="Arachchi H.M."/>
            <person name="Berlin A."/>
            <person name="Chapman S.B."/>
            <person name="Gearin G."/>
            <person name="Goldberg J."/>
            <person name="Griggs A."/>
            <person name="Gujja S."/>
            <person name="Hansen M."/>
            <person name="Heiman D."/>
            <person name="Howarth C."/>
            <person name="Larimer J."/>
            <person name="Lui A."/>
            <person name="MacDonald P.J.P."/>
            <person name="McCowen C."/>
            <person name="Montmayeur A."/>
            <person name="Murphy C."/>
            <person name="Neiman D."/>
            <person name="Pearson M."/>
            <person name="Priest M."/>
            <person name="Roberts A."/>
            <person name="Saif S."/>
            <person name="Shea T."/>
            <person name="Sisk P."/>
            <person name="Stolte C."/>
            <person name="Sykes S."/>
            <person name="Wortman J."/>
            <person name="Nusbaum C."/>
            <person name="Birren B."/>
        </authorList>
    </citation>
    <scope>NUCLEOTIDE SEQUENCE [LARGE SCALE GENOMIC DNA]</scope>
    <source>
        <strain evidence="6 7">ATCC 38327</strain>
    </source>
</reference>
<dbReference type="STRING" id="578462.A0A0L0SLH0"/>
<dbReference type="OrthoDB" id="10252157at2759"/>
<evidence type="ECO:0000313" key="7">
    <source>
        <dbReference type="Proteomes" id="UP000054350"/>
    </source>
</evidence>
<dbReference type="Gene3D" id="3.90.700.10">
    <property type="entry name" value="Succinate dehydrogenase/fumarate reductase flavoprotein, catalytic domain"/>
    <property type="match status" value="1"/>
</dbReference>
<dbReference type="PANTHER" id="PTHR43400">
    <property type="entry name" value="FUMARATE REDUCTASE"/>
    <property type="match status" value="1"/>
</dbReference>
<dbReference type="EMBL" id="GG745342">
    <property type="protein sequence ID" value="KNE63366.1"/>
    <property type="molecule type" value="Genomic_DNA"/>
</dbReference>
<feature type="domain" description="FAD-dependent oxidoreductase 2 FAD-binding" evidence="5">
    <location>
        <begin position="8"/>
        <end position="460"/>
    </location>
</feature>
<dbReference type="InterPro" id="IPR010960">
    <property type="entry name" value="Flavocytochrome_c"/>
</dbReference>
<keyword evidence="2 4" id="KW-0274">FAD</keyword>
<gene>
    <name evidence="6" type="ORF">AMAG_08504</name>
</gene>
<name>A0A0L0SLH0_ALLM3</name>
<dbReference type="InterPro" id="IPR003953">
    <property type="entry name" value="FAD-dep_OxRdtase_2_FAD-bd"/>
</dbReference>
<evidence type="ECO:0000256" key="1">
    <source>
        <dbReference type="ARBA" id="ARBA00022630"/>
    </source>
</evidence>